<dbReference type="InterPro" id="IPR029058">
    <property type="entry name" value="AB_hydrolase_fold"/>
</dbReference>
<feature type="region of interest" description="Disordered" evidence="1">
    <location>
        <begin position="255"/>
        <end position="277"/>
    </location>
</feature>
<proteinExistence type="predicted"/>
<evidence type="ECO:0000313" key="3">
    <source>
        <dbReference type="EMBL" id="MBB4066538.1"/>
    </source>
</evidence>
<sequence>MKRDFGIPVTFGACAGFVHDGGGTTGILLLPAWGFEEFTIRRGWAGLAAMLADAGYCCLRFDWPGAGDSLGDAGSGVSLADWTAAVEAAADFLRSRHGVSRIVLAGHGVGALLAPHLAAGLKADAVVTMAPQGEGRAGLRELEAWSKLIASFLRLPPESSEDRIHVAGHAISKKLAEEIAALRIAATKQPALPVLAVLRAGTLGAVEWPKRLAEAGFSVTVADYAGYDGFLAHTMASVPPLADFAHVRDWLTASVPPGDRRQPAGQPTAIEPLHGPGFSETPQLFGEEGRLFGILCRPEGQPSRGVYVLVNSGDNYHVGWARMHVDFARQLAARGFSSFRIDTAGIGDSEATSGPLFYDPAQVRDVLTAVGHVAGMGLGPVLVSGRCSGGYASFQAAAGDPRIAGMVAVNPARLALAPGETFEQVMSGGTSSLADYRKRALSPRLLKDILTGRVPVASIAAKGARMVKTQLAVRFPALFGMVTGGNAVARTARAQADAIRTRGAAAYLVYADNDGGLDDLARLFGRREPGTHDHAIVRLVPDAEHNMTAPHARQAILSAMIDAAETVAARHSGAVPLDPAA</sequence>
<dbReference type="EMBL" id="JACIEZ010000010">
    <property type="protein sequence ID" value="MBB4066538.1"/>
    <property type="molecule type" value="Genomic_DNA"/>
</dbReference>
<dbReference type="Proteomes" id="UP000528286">
    <property type="component" value="Unassembled WGS sequence"/>
</dbReference>
<evidence type="ECO:0000313" key="4">
    <source>
        <dbReference type="Proteomes" id="UP000528286"/>
    </source>
</evidence>
<dbReference type="RefSeq" id="WP_183367807.1">
    <property type="nucleotide sequence ID" value="NZ_JACIEZ010000010.1"/>
</dbReference>
<organism evidence="3 4">
    <name type="scientific">Gellertiella hungarica</name>
    <dbReference type="NCBI Taxonomy" id="1572859"/>
    <lineage>
        <taxon>Bacteria</taxon>
        <taxon>Pseudomonadati</taxon>
        <taxon>Pseudomonadota</taxon>
        <taxon>Alphaproteobacteria</taxon>
        <taxon>Hyphomicrobiales</taxon>
        <taxon>Rhizobiaceae</taxon>
        <taxon>Gellertiella</taxon>
    </lineage>
</organism>
<dbReference type="InterPro" id="IPR053145">
    <property type="entry name" value="AB_hydrolase_Est10"/>
</dbReference>
<dbReference type="Gene3D" id="3.40.50.1820">
    <property type="entry name" value="alpha/beta hydrolase"/>
    <property type="match status" value="2"/>
</dbReference>
<feature type="domain" description="Serine aminopeptidase S33" evidence="2">
    <location>
        <begin position="308"/>
        <end position="414"/>
    </location>
</feature>
<dbReference type="PANTHER" id="PTHR43265">
    <property type="entry name" value="ESTERASE ESTD"/>
    <property type="match status" value="1"/>
</dbReference>
<name>A0A7W6J835_9HYPH</name>
<keyword evidence="4" id="KW-1185">Reference proteome</keyword>
<gene>
    <name evidence="3" type="ORF">GGR23_003755</name>
</gene>
<dbReference type="AlphaFoldDB" id="A0A7W6J835"/>
<protein>
    <submittedName>
        <fullName evidence="3">Alpha-beta hydrolase superfamily lysophospholipase</fullName>
    </submittedName>
</protein>
<keyword evidence="3" id="KW-0378">Hydrolase</keyword>
<dbReference type="Pfam" id="PF12146">
    <property type="entry name" value="Hydrolase_4"/>
    <property type="match status" value="2"/>
</dbReference>
<evidence type="ECO:0000256" key="1">
    <source>
        <dbReference type="SAM" id="MobiDB-lite"/>
    </source>
</evidence>
<dbReference type="SUPFAM" id="SSF53474">
    <property type="entry name" value="alpha/beta-Hydrolases"/>
    <property type="match status" value="2"/>
</dbReference>
<dbReference type="InterPro" id="IPR022742">
    <property type="entry name" value="Hydrolase_4"/>
</dbReference>
<evidence type="ECO:0000259" key="2">
    <source>
        <dbReference type="Pfam" id="PF12146"/>
    </source>
</evidence>
<dbReference type="GO" id="GO:0052689">
    <property type="term" value="F:carboxylic ester hydrolase activity"/>
    <property type="evidence" value="ECO:0007669"/>
    <property type="project" value="TreeGrafter"/>
</dbReference>
<comment type="caution">
    <text evidence="3">The sequence shown here is derived from an EMBL/GenBank/DDBJ whole genome shotgun (WGS) entry which is preliminary data.</text>
</comment>
<reference evidence="3 4" key="1">
    <citation type="submission" date="2020-08" db="EMBL/GenBank/DDBJ databases">
        <title>Genomic Encyclopedia of Type Strains, Phase IV (KMG-IV): sequencing the most valuable type-strain genomes for metagenomic binning, comparative biology and taxonomic classification.</title>
        <authorList>
            <person name="Goeker M."/>
        </authorList>
    </citation>
    <scope>NUCLEOTIDE SEQUENCE [LARGE SCALE GENOMIC DNA]</scope>
    <source>
        <strain evidence="3 4">DSM 29853</strain>
    </source>
</reference>
<dbReference type="PANTHER" id="PTHR43265:SF1">
    <property type="entry name" value="ESTERASE ESTD"/>
    <property type="match status" value="1"/>
</dbReference>
<feature type="domain" description="Serine aminopeptidase S33" evidence="2">
    <location>
        <begin position="46"/>
        <end position="153"/>
    </location>
</feature>
<accession>A0A7W6J835</accession>